<reference evidence="1" key="1">
    <citation type="journal article" date="2020" name="G3 (Bethesda)">
        <title>High-Quality Assemblies for Three Invasive Social Wasps from the &lt;i&gt;Vespula&lt;/i&gt; Genus.</title>
        <authorList>
            <person name="Harrop T.W.R."/>
            <person name="Guhlin J."/>
            <person name="McLaughlin G.M."/>
            <person name="Permina E."/>
            <person name="Stockwell P."/>
            <person name="Gilligan J."/>
            <person name="Le Lec M.F."/>
            <person name="Gruber M.A.M."/>
            <person name="Quinn O."/>
            <person name="Lovegrove M."/>
            <person name="Duncan E.J."/>
            <person name="Remnant E.J."/>
            <person name="Van Eeckhoven J."/>
            <person name="Graham B."/>
            <person name="Knapp R.A."/>
            <person name="Langford K.W."/>
            <person name="Kronenberg Z."/>
            <person name="Press M.O."/>
            <person name="Eacker S.M."/>
            <person name="Wilson-Rankin E.E."/>
            <person name="Purcell J."/>
            <person name="Lester P.J."/>
            <person name="Dearden P.K."/>
        </authorList>
    </citation>
    <scope>NUCLEOTIDE SEQUENCE</scope>
    <source>
        <strain evidence="1">Marl-1</strain>
    </source>
</reference>
<name>A0A834JGG0_VESVU</name>
<accession>A0A834JGG0</accession>
<dbReference type="AlphaFoldDB" id="A0A834JGG0"/>
<proteinExistence type="predicted"/>
<dbReference type="EMBL" id="JACSEA010000012">
    <property type="protein sequence ID" value="KAF7388213.1"/>
    <property type="molecule type" value="Genomic_DNA"/>
</dbReference>
<comment type="caution">
    <text evidence="1">The sequence shown here is derived from an EMBL/GenBank/DDBJ whole genome shotgun (WGS) entry which is preliminary data.</text>
</comment>
<gene>
    <name evidence="1" type="ORF">HZH66_010980</name>
</gene>
<keyword evidence="2" id="KW-1185">Reference proteome</keyword>
<sequence length="76" mass="8444">MVSGFVTDTRYRGSFNEKKGMSFCGGKAENASEKGPRRIVDAIIWLLPQRVARSVTRDLPLINVLPLNHSDESPGR</sequence>
<protein>
    <submittedName>
        <fullName evidence="1">Uncharacterized protein</fullName>
    </submittedName>
</protein>
<dbReference type="Proteomes" id="UP000614350">
    <property type="component" value="Unassembled WGS sequence"/>
</dbReference>
<organism evidence="1 2">
    <name type="scientific">Vespula vulgaris</name>
    <name type="common">Yellow jacket</name>
    <name type="synonym">Wasp</name>
    <dbReference type="NCBI Taxonomy" id="7454"/>
    <lineage>
        <taxon>Eukaryota</taxon>
        <taxon>Metazoa</taxon>
        <taxon>Ecdysozoa</taxon>
        <taxon>Arthropoda</taxon>
        <taxon>Hexapoda</taxon>
        <taxon>Insecta</taxon>
        <taxon>Pterygota</taxon>
        <taxon>Neoptera</taxon>
        <taxon>Endopterygota</taxon>
        <taxon>Hymenoptera</taxon>
        <taxon>Apocrita</taxon>
        <taxon>Aculeata</taxon>
        <taxon>Vespoidea</taxon>
        <taxon>Vespidae</taxon>
        <taxon>Vespinae</taxon>
        <taxon>Vespula</taxon>
    </lineage>
</organism>
<evidence type="ECO:0000313" key="2">
    <source>
        <dbReference type="Proteomes" id="UP000614350"/>
    </source>
</evidence>
<evidence type="ECO:0000313" key="1">
    <source>
        <dbReference type="EMBL" id="KAF7388213.1"/>
    </source>
</evidence>